<evidence type="ECO:0000313" key="1">
    <source>
        <dbReference type="EMBL" id="KAJ9078465.1"/>
    </source>
</evidence>
<accession>A0ACC2TVE7</accession>
<name>A0ACC2TVE7_9FUNG</name>
<dbReference type="Proteomes" id="UP001165960">
    <property type="component" value="Unassembled WGS sequence"/>
</dbReference>
<gene>
    <name evidence="1" type="ORF">DSO57_1039646</name>
</gene>
<comment type="caution">
    <text evidence="1">The sequence shown here is derived from an EMBL/GenBank/DDBJ whole genome shotgun (WGS) entry which is preliminary data.</text>
</comment>
<proteinExistence type="predicted"/>
<evidence type="ECO:0000313" key="2">
    <source>
        <dbReference type="Proteomes" id="UP001165960"/>
    </source>
</evidence>
<reference evidence="1" key="1">
    <citation type="submission" date="2022-04" db="EMBL/GenBank/DDBJ databases">
        <title>Genome of the entomopathogenic fungus Entomophthora muscae.</title>
        <authorList>
            <person name="Elya C."/>
            <person name="Lovett B.R."/>
            <person name="Lee E."/>
            <person name="Macias A.M."/>
            <person name="Hajek A.E."/>
            <person name="De Bivort B.L."/>
            <person name="Kasson M.T."/>
            <person name="De Fine Licht H.H."/>
            <person name="Stajich J.E."/>
        </authorList>
    </citation>
    <scope>NUCLEOTIDE SEQUENCE</scope>
    <source>
        <strain evidence="1">Berkeley</strain>
    </source>
</reference>
<dbReference type="EMBL" id="QTSX02002147">
    <property type="protein sequence ID" value="KAJ9078465.1"/>
    <property type="molecule type" value="Genomic_DNA"/>
</dbReference>
<organism evidence="1 2">
    <name type="scientific">Entomophthora muscae</name>
    <dbReference type="NCBI Taxonomy" id="34485"/>
    <lineage>
        <taxon>Eukaryota</taxon>
        <taxon>Fungi</taxon>
        <taxon>Fungi incertae sedis</taxon>
        <taxon>Zoopagomycota</taxon>
        <taxon>Entomophthoromycotina</taxon>
        <taxon>Entomophthoromycetes</taxon>
        <taxon>Entomophthorales</taxon>
        <taxon>Entomophthoraceae</taxon>
        <taxon>Entomophthora</taxon>
    </lineage>
</organism>
<keyword evidence="2" id="KW-1185">Reference proteome</keyword>
<protein>
    <submittedName>
        <fullName evidence="1">Uncharacterized protein</fullName>
    </submittedName>
</protein>
<sequence length="254" mass="29456">MNWLDSLCPIPKENQTLQNYLAKHQGVVSRGTTEPYWRRSMRALRLGEWNVLIAPKNNPHCLANEFIRAQLMNKRTTQEGKDKLQILVDNALQPVTCKGIKINRQNLDRITKRVPKAQFPHLVSDWALAGTEITLTPKQILDLMQSKFTPIKSQSTSWQILNRAYKSGTHCNEFYWYRECKVCPEPIAGVEHRYFNCQSSAEFWKRAHHKLLSPQVRNIEAGKDVFFNRTMGNAPAHLKALYYHCTLTRVHSAR</sequence>